<evidence type="ECO:0000256" key="4">
    <source>
        <dbReference type="ARBA" id="ARBA00022679"/>
    </source>
</evidence>
<keyword evidence="6" id="KW-0012">Acyltransferase</keyword>
<proteinExistence type="predicted"/>
<evidence type="ECO:0000256" key="5">
    <source>
        <dbReference type="ARBA" id="ARBA00023136"/>
    </source>
</evidence>
<keyword evidence="7" id="KW-0812">Transmembrane</keyword>
<dbReference type="AlphaFoldDB" id="A0A250KIP4"/>
<feature type="transmembrane region" description="Helical" evidence="7">
    <location>
        <begin position="16"/>
        <end position="39"/>
    </location>
</feature>
<reference evidence="8 9" key="1">
    <citation type="submission" date="2017-05" db="EMBL/GenBank/DDBJ databases">
        <title>whole genome sequence of Prevotella melaninogenica GAI 07411.</title>
        <authorList>
            <person name="Kondo Y."/>
            <person name="Hoshino T."/>
        </authorList>
    </citation>
    <scope>NUCLEOTIDE SEQUENCE [LARGE SCALE GENOMIC DNA]</scope>
    <source>
        <strain evidence="8 9">GAI 07411</strain>
    </source>
</reference>
<evidence type="ECO:0000256" key="6">
    <source>
        <dbReference type="ARBA" id="ARBA00023315"/>
    </source>
</evidence>
<dbReference type="Pfam" id="PF03279">
    <property type="entry name" value="Lip_A_acyltrans"/>
    <property type="match status" value="1"/>
</dbReference>
<comment type="subcellular location">
    <subcellularLocation>
        <location evidence="1">Cell inner membrane</location>
    </subcellularLocation>
</comment>
<evidence type="ECO:0000256" key="1">
    <source>
        <dbReference type="ARBA" id="ARBA00004533"/>
    </source>
</evidence>
<evidence type="ECO:0000256" key="7">
    <source>
        <dbReference type="SAM" id="Phobius"/>
    </source>
</evidence>
<keyword evidence="2" id="KW-1003">Cell membrane</keyword>
<dbReference type="RefSeq" id="WP_120174558.1">
    <property type="nucleotide sequence ID" value="NZ_AP018049.1"/>
</dbReference>
<dbReference type="GO" id="GO:0016746">
    <property type="term" value="F:acyltransferase activity"/>
    <property type="evidence" value="ECO:0007669"/>
    <property type="project" value="UniProtKB-KW"/>
</dbReference>
<evidence type="ECO:0000313" key="8">
    <source>
        <dbReference type="EMBL" id="BBA29462.1"/>
    </source>
</evidence>
<evidence type="ECO:0000256" key="3">
    <source>
        <dbReference type="ARBA" id="ARBA00022519"/>
    </source>
</evidence>
<dbReference type="EMBL" id="AP018049">
    <property type="protein sequence ID" value="BBA29462.1"/>
    <property type="molecule type" value="Genomic_DNA"/>
</dbReference>
<keyword evidence="5 7" id="KW-0472">Membrane</keyword>
<dbReference type="OrthoDB" id="9801955at2"/>
<evidence type="ECO:0000256" key="2">
    <source>
        <dbReference type="ARBA" id="ARBA00022475"/>
    </source>
</evidence>
<dbReference type="InterPro" id="IPR004960">
    <property type="entry name" value="LipA_acyltrans"/>
</dbReference>
<keyword evidence="3" id="KW-0997">Cell inner membrane</keyword>
<accession>A0A250KIP4</accession>
<name>A0A250KIP4_9BACT</name>
<gene>
    <name evidence="8" type="ORF">PMEL1_01400</name>
</gene>
<evidence type="ECO:0000313" key="9">
    <source>
        <dbReference type="Proteomes" id="UP000267517"/>
    </source>
</evidence>
<protein>
    <submittedName>
        <fullName evidence="8">Acetyltransferase</fullName>
    </submittedName>
</protein>
<dbReference type="GO" id="GO:0005886">
    <property type="term" value="C:plasma membrane"/>
    <property type="evidence" value="ECO:0007669"/>
    <property type="project" value="UniProtKB-SubCell"/>
</dbReference>
<dbReference type="Proteomes" id="UP000267517">
    <property type="component" value="Chromosome I"/>
</dbReference>
<keyword evidence="4 8" id="KW-0808">Transferase</keyword>
<organism evidence="8 9">
    <name type="scientific">Prevotella melaninogenica</name>
    <dbReference type="NCBI Taxonomy" id="28132"/>
    <lineage>
        <taxon>Bacteria</taxon>
        <taxon>Pseudomonadati</taxon>
        <taxon>Bacteroidota</taxon>
        <taxon>Bacteroidia</taxon>
        <taxon>Bacteroidales</taxon>
        <taxon>Prevotellaceae</taxon>
        <taxon>Prevotella</taxon>
    </lineage>
</organism>
<dbReference type="PANTHER" id="PTHR30606">
    <property type="entry name" value="LIPID A BIOSYNTHESIS LAUROYL ACYLTRANSFERASE"/>
    <property type="match status" value="1"/>
</dbReference>
<keyword evidence="7" id="KW-1133">Transmembrane helix</keyword>
<dbReference type="GO" id="GO:0009247">
    <property type="term" value="P:glycolipid biosynthetic process"/>
    <property type="evidence" value="ECO:0007669"/>
    <property type="project" value="UniProtKB-ARBA"/>
</dbReference>
<sequence>MKKGLSYIAYALSYTFWYTMSLLPMSLLYVFSDCLYLLVGKVVKYRHKVIWKNLKDSFPEKDEAELQRIEREFYHYFCDYLVETIKLLNMSKRELRQRMVFTGIEEMNELLENGVSCAVYLGHYGNWELITSLPLWVSEKAQCCQVYHPLKNERFDKLFKSVREKHHALCIPMAETLRQVVSYRQKKQPIVIGYIADQAPFWNNIHHWVDFLNHDTPVLTGSERIIKKTGQAVFYGDVSRVRRGYYQCDFKLITTEPAKYKDWEITDKYFQLLEETIRRQPELYLWSHKRWKRTREEFNLRYDEKTGRVSLEPLDEIIRKKDKE</sequence>
<dbReference type="PANTHER" id="PTHR30606:SF10">
    <property type="entry name" value="PHOSPHATIDYLINOSITOL MANNOSIDE ACYLTRANSFERASE"/>
    <property type="match status" value="1"/>
</dbReference>
<dbReference type="CDD" id="cd07984">
    <property type="entry name" value="LPLAT_LABLAT-like"/>
    <property type="match status" value="1"/>
</dbReference>